<feature type="compositionally biased region" description="Polar residues" evidence="6">
    <location>
        <begin position="716"/>
        <end position="734"/>
    </location>
</feature>
<dbReference type="PROSITE" id="PS50600">
    <property type="entry name" value="ULP_PROTEASE"/>
    <property type="match status" value="1"/>
</dbReference>
<feature type="region of interest" description="Disordered" evidence="6">
    <location>
        <begin position="612"/>
        <end position="734"/>
    </location>
</feature>
<organism evidence="8 9">
    <name type="scientific">Psilocybe cyanescens</name>
    <dbReference type="NCBI Taxonomy" id="93625"/>
    <lineage>
        <taxon>Eukaryota</taxon>
        <taxon>Fungi</taxon>
        <taxon>Dikarya</taxon>
        <taxon>Basidiomycota</taxon>
        <taxon>Agaricomycotina</taxon>
        <taxon>Agaricomycetes</taxon>
        <taxon>Agaricomycetidae</taxon>
        <taxon>Agaricales</taxon>
        <taxon>Agaricineae</taxon>
        <taxon>Strophariaceae</taxon>
        <taxon>Psilocybe</taxon>
    </lineage>
</organism>
<keyword evidence="2" id="KW-0597">Phosphoprotein</keyword>
<feature type="domain" description="Ubiquitin-like protease family profile" evidence="7">
    <location>
        <begin position="521"/>
        <end position="860"/>
    </location>
</feature>
<keyword evidence="3" id="KW-0645">Protease</keyword>
<gene>
    <name evidence="8" type="ORF">CVT25_013871</name>
</gene>
<evidence type="ECO:0000256" key="5">
    <source>
        <dbReference type="ARBA" id="ARBA00022801"/>
    </source>
</evidence>
<feature type="region of interest" description="Disordered" evidence="6">
    <location>
        <begin position="911"/>
        <end position="973"/>
    </location>
</feature>
<feature type="compositionally biased region" description="Polar residues" evidence="6">
    <location>
        <begin position="51"/>
        <end position="72"/>
    </location>
</feature>
<dbReference type="GO" id="GO:0006508">
    <property type="term" value="P:proteolysis"/>
    <property type="evidence" value="ECO:0007669"/>
    <property type="project" value="UniProtKB-KW"/>
</dbReference>
<dbReference type="GO" id="GO:0005634">
    <property type="term" value="C:nucleus"/>
    <property type="evidence" value="ECO:0007669"/>
    <property type="project" value="TreeGrafter"/>
</dbReference>
<dbReference type="InterPro" id="IPR038765">
    <property type="entry name" value="Papain-like_cys_pep_sf"/>
</dbReference>
<name>A0A409XFZ9_PSICY</name>
<accession>A0A409XFZ9</accession>
<reference evidence="8 9" key="1">
    <citation type="journal article" date="2018" name="Evol. Lett.">
        <title>Horizontal gene cluster transfer increased hallucinogenic mushroom diversity.</title>
        <authorList>
            <person name="Reynolds H.T."/>
            <person name="Vijayakumar V."/>
            <person name="Gluck-Thaler E."/>
            <person name="Korotkin H.B."/>
            <person name="Matheny P.B."/>
            <person name="Slot J.C."/>
        </authorList>
    </citation>
    <scope>NUCLEOTIDE SEQUENCE [LARGE SCALE GENOMIC DNA]</scope>
    <source>
        <strain evidence="8 9">2631</strain>
    </source>
</reference>
<dbReference type="InterPro" id="IPR051947">
    <property type="entry name" value="Sentrin-specific_protease"/>
</dbReference>
<evidence type="ECO:0000256" key="1">
    <source>
        <dbReference type="ARBA" id="ARBA00005234"/>
    </source>
</evidence>
<dbReference type="STRING" id="93625.A0A409XFZ9"/>
<comment type="similarity">
    <text evidence="1">Belongs to the peptidase C48 family.</text>
</comment>
<dbReference type="Gene3D" id="3.40.395.10">
    <property type="entry name" value="Adenoviral Proteinase, Chain A"/>
    <property type="match status" value="1"/>
</dbReference>
<dbReference type="AlphaFoldDB" id="A0A409XFZ9"/>
<feature type="region of interest" description="Disordered" evidence="6">
    <location>
        <begin position="1"/>
        <end position="114"/>
    </location>
</feature>
<feature type="region of interest" description="Disordered" evidence="6">
    <location>
        <begin position="204"/>
        <end position="234"/>
    </location>
</feature>
<dbReference type="Pfam" id="PF02902">
    <property type="entry name" value="Peptidase_C48"/>
    <property type="match status" value="2"/>
</dbReference>
<keyword evidence="4" id="KW-0833">Ubl conjugation pathway</keyword>
<keyword evidence="9" id="KW-1185">Reference proteome</keyword>
<dbReference type="EMBL" id="NHYD01001847">
    <property type="protein sequence ID" value="PPQ89684.1"/>
    <property type="molecule type" value="Genomic_DNA"/>
</dbReference>
<feature type="compositionally biased region" description="Polar residues" evidence="6">
    <location>
        <begin position="220"/>
        <end position="231"/>
    </location>
</feature>
<evidence type="ECO:0000256" key="3">
    <source>
        <dbReference type="ARBA" id="ARBA00022670"/>
    </source>
</evidence>
<dbReference type="Gene3D" id="1.10.418.20">
    <property type="match status" value="1"/>
</dbReference>
<evidence type="ECO:0000259" key="7">
    <source>
        <dbReference type="PROSITE" id="PS50600"/>
    </source>
</evidence>
<dbReference type="InParanoid" id="A0A409XFZ9"/>
<feature type="region of interest" description="Disordered" evidence="6">
    <location>
        <begin position="432"/>
        <end position="500"/>
    </location>
</feature>
<evidence type="ECO:0000313" key="9">
    <source>
        <dbReference type="Proteomes" id="UP000283269"/>
    </source>
</evidence>
<protein>
    <recommendedName>
        <fullName evidence="7">Ubiquitin-like protease family profile domain-containing protein</fullName>
    </recommendedName>
</protein>
<dbReference type="GO" id="GO:0016926">
    <property type="term" value="P:protein desumoylation"/>
    <property type="evidence" value="ECO:0007669"/>
    <property type="project" value="TreeGrafter"/>
</dbReference>
<dbReference type="InterPro" id="IPR003653">
    <property type="entry name" value="Peptidase_C48_C"/>
</dbReference>
<evidence type="ECO:0000313" key="8">
    <source>
        <dbReference type="EMBL" id="PPQ89684.1"/>
    </source>
</evidence>
<keyword evidence="5" id="KW-0378">Hydrolase</keyword>
<dbReference type="PANTHER" id="PTHR46896">
    <property type="entry name" value="SENTRIN-SPECIFIC PROTEASE"/>
    <property type="match status" value="1"/>
</dbReference>
<feature type="compositionally biased region" description="Polar residues" evidence="6">
    <location>
        <begin position="689"/>
        <end position="701"/>
    </location>
</feature>
<feature type="region of interest" description="Disordered" evidence="6">
    <location>
        <begin position="140"/>
        <end position="190"/>
    </location>
</feature>
<feature type="compositionally biased region" description="Basic and acidic residues" evidence="6">
    <location>
        <begin position="932"/>
        <end position="946"/>
    </location>
</feature>
<dbReference type="PANTHER" id="PTHR46896:SF3">
    <property type="entry name" value="FI06413P-RELATED"/>
    <property type="match status" value="1"/>
</dbReference>
<evidence type="ECO:0000256" key="4">
    <source>
        <dbReference type="ARBA" id="ARBA00022786"/>
    </source>
</evidence>
<comment type="caution">
    <text evidence="8">The sequence shown here is derived from an EMBL/GenBank/DDBJ whole genome shotgun (WGS) entry which is preliminary data.</text>
</comment>
<feature type="compositionally biased region" description="Polar residues" evidence="6">
    <location>
        <begin position="949"/>
        <end position="966"/>
    </location>
</feature>
<dbReference type="OrthoDB" id="442460at2759"/>
<dbReference type="Proteomes" id="UP000283269">
    <property type="component" value="Unassembled WGS sequence"/>
</dbReference>
<evidence type="ECO:0000256" key="6">
    <source>
        <dbReference type="SAM" id="MobiDB-lite"/>
    </source>
</evidence>
<sequence length="973" mass="108137">MTTSEERKQMASISGLTQPPGFKKKPTLIELPRNEPAAQNPFYSRAGGLNPYQQAHTYRMGSSSVGNVTSGRTLIRGLSGQDDQGPPTKRRKIEVSDHASRLGQGRHRLLKSSIPRPPLAPEIIDSDYDIIEETPSRVAEFRSSRRQSSPDELNISPYILNSPRQPSRSDFMRPRMQGSEKNKPTIIVPDGEHTKWAQIQFKSNDDDLDPIEGSSDRPFPSSSHTPQNKTISYGEDKAYQKIDLASRQKKIPGVAKNMKGKNPLRNLKSPAALKFEPALRNYESLATSSTSQKNLSFSVKEAYLDDQFYPVHAGQKLEMYWNADVLRMKASEVEVFKISLSPEYCKSFIDSYSEDIPPLIQLKSTDGTLATIRLDSDYDAVKYDKVKSKMRMKPESVSTHSLDTLWEYAVRAANGSIAKQSEKMARLDSLRFGQGSAPYPVDRKRKALTVPPSNPLPTGPPNSSSRPVESEIASTPSKPRRGTRQETNILNVRRSTRNAPAETTAVADELILVYPPGPGAVNINMSDLSRLAPGEYLNDTLIEFGLKLWLRDLEEDNPALASQIHIFNSFFYKKLNHGKDVQQTFASVRKWTSKFDIFEKKYIIVPINEQTPNPSVARKQTRSTAQAIAKADSPAPLSDDKDDQNVTSSEAEVERNLNNDFQSSCKIENDDIADPEPPVNVRDDDDGEVSSTAMSYVTQTVEGDEASGLSNDRRSVSSPELKSPGRSPSVSSTGMVVDSIEEIDAPPNQDAISTDRFYSLKSRKGKERAQSESDILTVDDLVDGTVSDGALQQTYIFIMDSLGTRHPQAVKKLSQYLIMEAKDKKGILEAGSAVGRFASVPVQPNFCDCGVYLLHFAQTFMSDPLRYTKGILSQPTKSIPNKERQKTWKDSQVANMRETLAMTIHHLSGTWKRTKTNESHDDDDDEVMIVEQDTKKGTKGTKDPKGAKNTSKTTTAESPLTASSVKTRARRLR</sequence>
<feature type="compositionally biased region" description="Basic and acidic residues" evidence="6">
    <location>
        <begin position="170"/>
        <end position="183"/>
    </location>
</feature>
<dbReference type="GO" id="GO:0070139">
    <property type="term" value="F:SUMO-specific endopeptidase activity"/>
    <property type="evidence" value="ECO:0007669"/>
    <property type="project" value="TreeGrafter"/>
</dbReference>
<evidence type="ECO:0000256" key="2">
    <source>
        <dbReference type="ARBA" id="ARBA00022553"/>
    </source>
</evidence>
<proteinExistence type="inferred from homology"/>
<dbReference type="GO" id="GO:0005737">
    <property type="term" value="C:cytoplasm"/>
    <property type="evidence" value="ECO:0007669"/>
    <property type="project" value="TreeGrafter"/>
</dbReference>
<dbReference type="SUPFAM" id="SSF54001">
    <property type="entry name" value="Cysteine proteinases"/>
    <property type="match status" value="1"/>
</dbReference>